<protein>
    <submittedName>
        <fullName evidence="1">Uncharacterized protein</fullName>
    </submittedName>
</protein>
<dbReference type="Proteomes" id="UP001341444">
    <property type="component" value="Unassembled WGS sequence"/>
</dbReference>
<gene>
    <name evidence="1" type="ORF">P4T90_04920</name>
</gene>
<name>A0ABU6MCN7_9BACI</name>
<reference evidence="1 2" key="1">
    <citation type="submission" date="2023-03" db="EMBL/GenBank/DDBJ databases">
        <title>Bacillus Genome Sequencing.</title>
        <authorList>
            <person name="Dunlap C."/>
        </authorList>
    </citation>
    <scope>NUCLEOTIDE SEQUENCE [LARGE SCALE GENOMIC DNA]</scope>
    <source>
        <strain evidence="1 2">B-23453</strain>
    </source>
</reference>
<proteinExistence type="predicted"/>
<evidence type="ECO:0000313" key="1">
    <source>
        <dbReference type="EMBL" id="MED1202433.1"/>
    </source>
</evidence>
<dbReference type="RefSeq" id="WP_260525553.1">
    <property type="nucleotide sequence ID" value="NZ_JARMAB010000006.1"/>
</dbReference>
<comment type="caution">
    <text evidence="1">The sequence shown here is derived from an EMBL/GenBank/DDBJ whole genome shotgun (WGS) entry which is preliminary data.</text>
</comment>
<keyword evidence="2" id="KW-1185">Reference proteome</keyword>
<accession>A0ABU6MCN7</accession>
<organism evidence="1 2">
    <name type="scientific">Heyndrickxia acidicola</name>
    <dbReference type="NCBI Taxonomy" id="209389"/>
    <lineage>
        <taxon>Bacteria</taxon>
        <taxon>Bacillati</taxon>
        <taxon>Bacillota</taxon>
        <taxon>Bacilli</taxon>
        <taxon>Bacillales</taxon>
        <taxon>Bacillaceae</taxon>
        <taxon>Heyndrickxia</taxon>
    </lineage>
</organism>
<sequence length="43" mass="5096">MLKTNDTYEKAPEKFYIDFASIIIEVTSRHLEWKSTGMMNTVR</sequence>
<evidence type="ECO:0000313" key="2">
    <source>
        <dbReference type="Proteomes" id="UP001341444"/>
    </source>
</evidence>
<dbReference type="EMBL" id="JARMAB010000006">
    <property type="protein sequence ID" value="MED1202433.1"/>
    <property type="molecule type" value="Genomic_DNA"/>
</dbReference>